<reference evidence="1 2" key="1">
    <citation type="submission" date="2019-10" db="EMBL/GenBank/DDBJ databases">
        <title>Nocardia macrotermitis sp. nov. and Nocardia aurantia sp. nov., isolated from the gut of fungus growing-termite Macrotermes natalensis.</title>
        <authorList>
            <person name="Benndorf R."/>
            <person name="Schwitalla J."/>
            <person name="Martin K."/>
            <person name="De Beer W."/>
            <person name="Kaster A.-K."/>
            <person name="Vollmers J."/>
            <person name="Poulsen M."/>
            <person name="Beemelmanns C."/>
        </authorList>
    </citation>
    <scope>NUCLEOTIDE SEQUENCE [LARGE SCALE GENOMIC DNA]</scope>
    <source>
        <strain evidence="1 2">RB20</strain>
    </source>
</reference>
<dbReference type="EMBL" id="WEGK01000001">
    <property type="protein sequence ID" value="MQY17618.1"/>
    <property type="molecule type" value="Genomic_DNA"/>
</dbReference>
<sequence length="277" mass="30504">MCGMTDDVALDVNQPSKARIYDYFLGGKDNYPSDRAAAAQVEKAFPNIRRAARENRNFMVKATKFLAGERGIRRFLDLGTGIPTAPNLHQVVHEIQPESRIVYVDNDPVVLAHAQAFGSLDGTAEGLVDFLNIDLTDIDRLIESEEFRNLLDEPVAVSCFGILHFFPDPVPYTIVDKIMAAVPSGSYLSITHATPDLNPALAEVGEVYRSNKMDAFPRTHAEISHFFRDLELIEPGVVVSRVWPTPDETPAGEVGNAKTAAELDAEIAFFCGMARKP</sequence>
<gene>
    <name evidence="1" type="ORF">NRB20_06820</name>
</gene>
<name>A0A7K0CW12_9NOCA</name>
<dbReference type="SUPFAM" id="SSF53335">
    <property type="entry name" value="S-adenosyl-L-methionine-dependent methyltransferases"/>
    <property type="match status" value="1"/>
</dbReference>
<evidence type="ECO:0000313" key="1">
    <source>
        <dbReference type="EMBL" id="MQY17618.1"/>
    </source>
</evidence>
<comment type="caution">
    <text evidence="1">The sequence shown here is derived from an EMBL/GenBank/DDBJ whole genome shotgun (WGS) entry which is preliminary data.</text>
</comment>
<protein>
    <recommendedName>
        <fullName evidence="3">S-adenosyl methyltransferase</fullName>
    </recommendedName>
</protein>
<dbReference type="Proteomes" id="UP000438448">
    <property type="component" value="Unassembled WGS sequence"/>
</dbReference>
<dbReference type="AlphaFoldDB" id="A0A7K0CW12"/>
<accession>A0A7K0CW12</accession>
<evidence type="ECO:0000313" key="2">
    <source>
        <dbReference type="Proteomes" id="UP000438448"/>
    </source>
</evidence>
<proteinExistence type="predicted"/>
<dbReference type="PIRSF" id="PIRSF017393">
    <property type="entry name" value="MTase_SAV2177"/>
    <property type="match status" value="1"/>
</dbReference>
<dbReference type="InterPro" id="IPR029063">
    <property type="entry name" value="SAM-dependent_MTases_sf"/>
</dbReference>
<dbReference type="Pfam" id="PF04672">
    <property type="entry name" value="Methyltransf_19"/>
    <property type="match status" value="1"/>
</dbReference>
<dbReference type="InterPro" id="IPR006764">
    <property type="entry name" value="SAM_dep_MeTrfase_SAV2177_type"/>
</dbReference>
<keyword evidence="2" id="KW-1185">Reference proteome</keyword>
<organism evidence="1 2">
    <name type="scientific">Nocardia macrotermitis</name>
    <dbReference type="NCBI Taxonomy" id="2585198"/>
    <lineage>
        <taxon>Bacteria</taxon>
        <taxon>Bacillati</taxon>
        <taxon>Actinomycetota</taxon>
        <taxon>Actinomycetes</taxon>
        <taxon>Mycobacteriales</taxon>
        <taxon>Nocardiaceae</taxon>
        <taxon>Nocardia</taxon>
    </lineage>
</organism>
<dbReference type="Gene3D" id="3.40.50.150">
    <property type="entry name" value="Vaccinia Virus protein VP39"/>
    <property type="match status" value="1"/>
</dbReference>
<evidence type="ECO:0008006" key="3">
    <source>
        <dbReference type="Google" id="ProtNLM"/>
    </source>
</evidence>